<dbReference type="RefSeq" id="WP_129971315.1">
    <property type="nucleotide sequence ID" value="NZ_JACCEW010000007.1"/>
</dbReference>
<dbReference type="PANTHER" id="PTHR30332:SF17">
    <property type="entry name" value="TYPE IV PILIATION SYSTEM PROTEIN DR_0774-RELATED"/>
    <property type="match status" value="1"/>
</dbReference>
<evidence type="ECO:0000259" key="3">
    <source>
        <dbReference type="Pfam" id="PF13629"/>
    </source>
</evidence>
<organism evidence="4 5">
    <name type="scientific">Allopusillimonas soli</name>
    <dbReference type="NCBI Taxonomy" id="659016"/>
    <lineage>
        <taxon>Bacteria</taxon>
        <taxon>Pseudomonadati</taxon>
        <taxon>Pseudomonadota</taxon>
        <taxon>Betaproteobacteria</taxon>
        <taxon>Burkholderiales</taxon>
        <taxon>Alcaligenaceae</taxon>
        <taxon>Allopusillimonas</taxon>
    </lineage>
</organism>
<comment type="caution">
    <text evidence="4">The sequence shown here is derived from an EMBL/GenBank/DDBJ whole genome shotgun (WGS) entry which is preliminary data.</text>
</comment>
<proteinExistence type="inferred from homology"/>
<dbReference type="GO" id="GO:0015627">
    <property type="term" value="C:type II protein secretion system complex"/>
    <property type="evidence" value="ECO:0007669"/>
    <property type="project" value="TreeGrafter"/>
</dbReference>
<feature type="domain" description="Pilus formation protein N-terminal" evidence="3">
    <location>
        <begin position="56"/>
        <end position="130"/>
    </location>
</feature>
<dbReference type="OrthoDB" id="9775455at2"/>
<dbReference type="Pfam" id="PF13629">
    <property type="entry name" value="T2SS-T3SS_pil_N"/>
    <property type="match status" value="1"/>
</dbReference>
<feature type="domain" description="Type II/III secretion system secretin-like" evidence="2">
    <location>
        <begin position="213"/>
        <end position="377"/>
    </location>
</feature>
<gene>
    <name evidence="4" type="ORF">H0A68_18120</name>
</gene>
<evidence type="ECO:0000313" key="4">
    <source>
        <dbReference type="EMBL" id="NYT38798.1"/>
    </source>
</evidence>
<name>A0A853FGI1_9BURK</name>
<dbReference type="Proteomes" id="UP000580517">
    <property type="component" value="Unassembled WGS sequence"/>
</dbReference>
<dbReference type="GO" id="GO:0009306">
    <property type="term" value="P:protein secretion"/>
    <property type="evidence" value="ECO:0007669"/>
    <property type="project" value="InterPro"/>
</dbReference>
<dbReference type="InterPro" id="IPR032789">
    <property type="entry name" value="T2SS-T3SS_pil_N"/>
</dbReference>
<dbReference type="PANTHER" id="PTHR30332">
    <property type="entry name" value="PROBABLE GENERAL SECRETION PATHWAY PROTEIN D"/>
    <property type="match status" value="1"/>
</dbReference>
<evidence type="ECO:0000313" key="5">
    <source>
        <dbReference type="Proteomes" id="UP000580517"/>
    </source>
</evidence>
<dbReference type="InterPro" id="IPR050810">
    <property type="entry name" value="Bact_Secretion_Sys_Channel"/>
</dbReference>
<dbReference type="Pfam" id="PF00263">
    <property type="entry name" value="Secretin"/>
    <property type="match status" value="1"/>
</dbReference>
<dbReference type="AlphaFoldDB" id="A0A853FGI1"/>
<comment type="similarity">
    <text evidence="1">Belongs to the bacterial secretin family.</text>
</comment>
<evidence type="ECO:0000256" key="1">
    <source>
        <dbReference type="RuleBase" id="RU004003"/>
    </source>
</evidence>
<sequence>MQAAAHATARPATHGGHGLAASVSATCLLALASFAWLPAVAQEAPGTAVAAGASAAAAMALPMHGQRMLPINGRATRVAVSDPNVADVQILSGSGSRAGGVMLFANQPGTADVQVWTSASKTPRHWRVTVLGDDRPSAAAASQAPGSMVQVEVKVVEVSRNALKDVGVRWSSHDGGPWSASLSLIPAGLSGMANGGFSLFYTSGDFDAGLSLLESTGMGRILAEPTLVAMSGQSASFLAGGEIPVPQSGGLGTTTVEYKPFGIGLTVSPTVLSRDRIALKVAPEASELDYGNAIPISNGDQVTLMPALRTRRADTMIELGDGESFVISGLVSRQTIANVSKVPFLGDLPIIGAFFRSVAYSQEEHELIIVVTPHLVKPIARGAHIPLPGDKLEKRNTPGNAWGYYLMGPAGGQQMPGFSR</sequence>
<dbReference type="EMBL" id="JACCEW010000007">
    <property type="protein sequence ID" value="NYT38798.1"/>
    <property type="molecule type" value="Genomic_DNA"/>
</dbReference>
<dbReference type="InterPro" id="IPR004846">
    <property type="entry name" value="T2SS/T3SS_dom"/>
</dbReference>
<dbReference type="InterPro" id="IPR001775">
    <property type="entry name" value="GspD/PilQ"/>
</dbReference>
<dbReference type="PRINTS" id="PR00811">
    <property type="entry name" value="BCTERIALGSPD"/>
</dbReference>
<evidence type="ECO:0000259" key="2">
    <source>
        <dbReference type="Pfam" id="PF00263"/>
    </source>
</evidence>
<keyword evidence="5" id="KW-1185">Reference proteome</keyword>
<protein>
    <submittedName>
        <fullName evidence="4">Pilus assembly protein N-terminal domain-containing protein</fullName>
    </submittedName>
</protein>
<accession>A0A853FGI1</accession>
<reference evidence="4 5" key="1">
    <citation type="submission" date="2020-07" db="EMBL/GenBank/DDBJ databases">
        <title>Taxonomic revisions and descriptions of new bacterial species based on genomic comparisons in the high-G+C-content subgroup of the family Alcaligenaceae.</title>
        <authorList>
            <person name="Szabo A."/>
            <person name="Felfoldi T."/>
        </authorList>
    </citation>
    <scope>NUCLEOTIDE SEQUENCE [LARGE SCALE GENOMIC DNA]</scope>
    <source>
        <strain evidence="4 5">DSM 25264</strain>
    </source>
</reference>